<accession>A0A2N9JB34</accession>
<feature type="chain" id="PRO_5014653838" description="Transglycosylase SLT domain-containing protein" evidence="1">
    <location>
        <begin position="31"/>
        <end position="216"/>
    </location>
</feature>
<name>A0A2N9JB34_9ACTN</name>
<feature type="signal peptide" evidence="1">
    <location>
        <begin position="1"/>
        <end position="30"/>
    </location>
</feature>
<dbReference type="Gene3D" id="1.10.530.10">
    <property type="match status" value="1"/>
</dbReference>
<dbReference type="InterPro" id="IPR023346">
    <property type="entry name" value="Lysozyme-like_dom_sf"/>
</dbReference>
<dbReference type="EMBL" id="LT985188">
    <property type="protein sequence ID" value="SPD85362.1"/>
    <property type="molecule type" value="Genomic_DNA"/>
</dbReference>
<gene>
    <name evidence="2" type="ORF">MPLG2_0326</name>
</gene>
<protein>
    <recommendedName>
        <fullName evidence="4">Transglycosylase SLT domain-containing protein</fullName>
    </recommendedName>
</protein>
<evidence type="ECO:0000256" key="1">
    <source>
        <dbReference type="SAM" id="SignalP"/>
    </source>
</evidence>
<dbReference type="Proteomes" id="UP000238164">
    <property type="component" value="Chromosome 1"/>
</dbReference>
<reference evidence="2 3" key="1">
    <citation type="submission" date="2018-02" db="EMBL/GenBank/DDBJ databases">
        <authorList>
            <person name="Cohen D.B."/>
            <person name="Kent A.D."/>
        </authorList>
    </citation>
    <scope>NUCLEOTIDE SEQUENCE [LARGE SCALE GENOMIC DNA]</scope>
    <source>
        <strain evidence="2">1</strain>
    </source>
</reference>
<evidence type="ECO:0000313" key="2">
    <source>
        <dbReference type="EMBL" id="SPD85362.1"/>
    </source>
</evidence>
<evidence type="ECO:0000313" key="3">
    <source>
        <dbReference type="Proteomes" id="UP000238164"/>
    </source>
</evidence>
<organism evidence="2 3">
    <name type="scientific">Micropruina glycogenica</name>
    <dbReference type="NCBI Taxonomy" id="75385"/>
    <lineage>
        <taxon>Bacteria</taxon>
        <taxon>Bacillati</taxon>
        <taxon>Actinomycetota</taxon>
        <taxon>Actinomycetes</taxon>
        <taxon>Propionibacteriales</taxon>
        <taxon>Nocardioidaceae</taxon>
        <taxon>Micropruina</taxon>
    </lineage>
</organism>
<keyword evidence="3" id="KW-1185">Reference proteome</keyword>
<dbReference type="KEGG" id="mgg:MPLG2_0326"/>
<proteinExistence type="predicted"/>
<evidence type="ECO:0008006" key="4">
    <source>
        <dbReference type="Google" id="ProtNLM"/>
    </source>
</evidence>
<dbReference type="SUPFAM" id="SSF53955">
    <property type="entry name" value="Lysozyme-like"/>
    <property type="match status" value="1"/>
</dbReference>
<sequence length="216" mass="23725">MVPSPIRPVLGVLAAVTLSAGFGVVPQAHAQVPAAAPVAPLDRDGEISRDDSRPALLPEVARALNQRQAELNQASVEIAVAERTQQVNEFAKQRAKTEAATRYAEQVEKLGYDPKTTDPRDIAKAMMLKVYEWGADEFTCVDKIWTQESNWRWNAENPTSGAYGIPQSLPASKLATAGDDWKTNPATQIKWGLKYIKDRYGTPCSAWGFKAGHGWY</sequence>
<keyword evidence="1" id="KW-0732">Signal</keyword>
<dbReference type="AlphaFoldDB" id="A0A2N9JB34"/>